<protein>
    <recommendedName>
        <fullName evidence="3">Amidoligase</fullName>
    </recommendedName>
</protein>
<comment type="caution">
    <text evidence="1">The sequence shown here is derived from an EMBL/GenBank/DDBJ whole genome shotgun (WGS) entry which is preliminary data.</text>
</comment>
<dbReference type="RefSeq" id="WP_209702628.1">
    <property type="nucleotide sequence ID" value="NZ_JAGGLM010000015.1"/>
</dbReference>
<reference evidence="1 2" key="1">
    <citation type="submission" date="2021-03" db="EMBL/GenBank/DDBJ databases">
        <title>Genomic Encyclopedia of Type Strains, Phase IV (KMG-IV): sequencing the most valuable type-strain genomes for metagenomic binning, comparative biology and taxonomic classification.</title>
        <authorList>
            <person name="Goeker M."/>
        </authorList>
    </citation>
    <scope>NUCLEOTIDE SEQUENCE [LARGE SCALE GENOMIC DNA]</scope>
    <source>
        <strain evidence="1 2">DSM 28783</strain>
    </source>
</reference>
<dbReference type="PANTHER" id="PTHR36847:SF1">
    <property type="entry name" value="AMIDOLIGASE ENZYME"/>
    <property type="match status" value="1"/>
</dbReference>
<organism evidence="1 2">
    <name type="scientific">Clostridium algifaecis</name>
    <dbReference type="NCBI Taxonomy" id="1472040"/>
    <lineage>
        <taxon>Bacteria</taxon>
        <taxon>Bacillati</taxon>
        <taxon>Bacillota</taxon>
        <taxon>Clostridia</taxon>
        <taxon>Eubacteriales</taxon>
        <taxon>Clostridiaceae</taxon>
        <taxon>Clostridium</taxon>
    </lineage>
</organism>
<dbReference type="InterPro" id="IPR022025">
    <property type="entry name" value="Amidoligase_2"/>
</dbReference>
<accession>A0ABS4KTT5</accession>
<sequence length="306" mass="35200">MKDLNFGIEIELTGVTREKAATTIGAYFGVAAKYVGGAYDSFEIKDSEDRIWKVVNDSSLNPQRKEGKGIVEADNKYRVEVVSPICKYEDIETVQEIVRALRKEGAFENKSTGIHIHVDKSPFTAKTLRNLVNIMASKEDLIYKALKVESRREGRYCKKVDKNFLNMLNKRKPDTLEEFANLWYENYFGEDRHRKYNTSRYRGLNLHSFFNGNTVEMRFLNSCTHAGKIKSYIQLCLAICNQALNQSSASPKKTESSNPKYTFRTWLLRLGLIGEEFETARYHLLKELEGDIAFRYGRPERIAAGE</sequence>
<evidence type="ECO:0008006" key="3">
    <source>
        <dbReference type="Google" id="ProtNLM"/>
    </source>
</evidence>
<dbReference type="Proteomes" id="UP001519307">
    <property type="component" value="Unassembled WGS sequence"/>
</dbReference>
<gene>
    <name evidence="1" type="ORF">J2Z42_002169</name>
</gene>
<keyword evidence="2" id="KW-1185">Reference proteome</keyword>
<name>A0ABS4KTT5_9CLOT</name>
<evidence type="ECO:0000313" key="2">
    <source>
        <dbReference type="Proteomes" id="UP001519307"/>
    </source>
</evidence>
<proteinExistence type="predicted"/>
<dbReference type="Pfam" id="PF12224">
    <property type="entry name" value="Amidoligase_2"/>
    <property type="match status" value="1"/>
</dbReference>
<dbReference type="EMBL" id="JAGGLM010000015">
    <property type="protein sequence ID" value="MBP2033466.1"/>
    <property type="molecule type" value="Genomic_DNA"/>
</dbReference>
<dbReference type="PANTHER" id="PTHR36847">
    <property type="entry name" value="AMIDOLIGASE ENZYME"/>
    <property type="match status" value="1"/>
</dbReference>
<evidence type="ECO:0000313" key="1">
    <source>
        <dbReference type="EMBL" id="MBP2033466.1"/>
    </source>
</evidence>